<keyword evidence="1" id="KW-0472">Membrane</keyword>
<feature type="transmembrane region" description="Helical" evidence="1">
    <location>
        <begin position="235"/>
        <end position="258"/>
    </location>
</feature>
<feature type="transmembrane region" description="Helical" evidence="1">
    <location>
        <begin position="189"/>
        <end position="210"/>
    </location>
</feature>
<dbReference type="PaxDb" id="195103-CPF_1096"/>
<sequence>MRIIINEIKKLFNLKILLILGLIVFIIWKIFISFWIEVFPNGSDTPTFNLSVEMLKDYGTTMDEKEFEDFKEKSALREKEADEYLKGDKEAQELGIKSYRELRESLDKGKTDEKVDELHSKIYFEDNVYLFWEMGTRESIILSYEDYLNRHYGLDSSETNRYKRLEELEKGEQPKSVLSYVTFLNYDSLITNFSILVVVTLAFIISPIFLRDEKNKVNLLQYSSKTGRKMGSKKVISAMITAFGISTLELIGLFLMYIPNDTLQFWNCSINSKFNYMVSWFDLTFGQYIMLTILVIYIITFVVTSVSLFVSSKVKSYVALIGVQVPILGALIMFLDNIGLNHMTTINYPKYIPLIAYVVFIIISILLIINLSKNEKNRDVLN</sequence>
<dbReference type="eggNOG" id="ENOG502ZA33">
    <property type="taxonomic scope" value="Bacteria"/>
</dbReference>
<proteinExistence type="predicted"/>
<dbReference type="KEGG" id="cpf:CPF_1096"/>
<evidence type="ECO:0000313" key="3">
    <source>
        <dbReference type="Proteomes" id="UP000001823"/>
    </source>
</evidence>
<feature type="transmembrane region" description="Helical" evidence="1">
    <location>
        <begin position="317"/>
        <end position="339"/>
    </location>
</feature>
<name>A0A0H2YRF8_CLOP1</name>
<accession>A0A0H2YRF8</accession>
<keyword evidence="1" id="KW-0812">Transmembrane</keyword>
<dbReference type="EMBL" id="CP000246">
    <property type="protein sequence ID" value="ABG83591.1"/>
    <property type="molecule type" value="Genomic_DNA"/>
</dbReference>
<dbReference type="STRING" id="195103.CPF_1096"/>
<dbReference type="HOGENOM" id="CLU_060496_0_0_9"/>
<dbReference type="Proteomes" id="UP000001823">
    <property type="component" value="Chromosome"/>
</dbReference>
<dbReference type="AlphaFoldDB" id="A0A0H2YRF8"/>
<keyword evidence="3" id="KW-1185">Reference proteome</keyword>
<evidence type="ECO:0000256" key="1">
    <source>
        <dbReference type="SAM" id="Phobius"/>
    </source>
</evidence>
<keyword evidence="1" id="KW-1133">Transmembrane helix</keyword>
<gene>
    <name evidence="2" type="ordered locus">CPF_1096</name>
</gene>
<protein>
    <submittedName>
        <fullName evidence="2">Membrane protein</fullName>
    </submittedName>
</protein>
<evidence type="ECO:0000313" key="2">
    <source>
        <dbReference type="EMBL" id="ABG83591.1"/>
    </source>
</evidence>
<feature type="transmembrane region" description="Helical" evidence="1">
    <location>
        <begin position="285"/>
        <end position="310"/>
    </location>
</feature>
<reference evidence="2 3" key="1">
    <citation type="journal article" date="2006" name="Genome Res.">
        <title>Skewed genomic variability in strains of the toxigenic bacterial pathogen, Clostridium perfringens.</title>
        <authorList>
            <person name="Myers G.S."/>
            <person name="Rasko D.A."/>
            <person name="Cheung J.K."/>
            <person name="Ravel J."/>
            <person name="Seshadri R."/>
            <person name="Deboy R.T."/>
            <person name="Ren Q."/>
            <person name="Varga J."/>
            <person name="Awad M.M."/>
            <person name="Brinkac L.M."/>
            <person name="Daugherty S.C."/>
            <person name="Haft D.H."/>
            <person name="Dodson R.J."/>
            <person name="Madupu R."/>
            <person name="Nelson W.C."/>
            <person name="Rosovitz M.J."/>
            <person name="Sullivan S.A."/>
            <person name="Khouri H."/>
            <person name="Dimitrov G.I."/>
            <person name="Watkins K.L."/>
            <person name="Mulligan S."/>
            <person name="Benton J."/>
            <person name="Radune D."/>
            <person name="Fisher D.J."/>
            <person name="Atkins H.S."/>
            <person name="Hiscox T."/>
            <person name="Jost B.H."/>
            <person name="Billington S.J."/>
            <person name="Songer J.G."/>
            <person name="McClane B.A."/>
            <person name="Titball R.W."/>
            <person name="Rood J.I."/>
            <person name="Melville S.B."/>
            <person name="Paulsen I.T."/>
        </authorList>
    </citation>
    <scope>NUCLEOTIDE SEQUENCE [LARGE SCALE GENOMIC DNA]</scope>
    <source>
        <strain evidence="3">ATCC 13124 / DSM 756 / JCM 1290 / NCIMB 6125 / NCTC 8237 / S 107 / Type A</strain>
    </source>
</reference>
<organism evidence="2 3">
    <name type="scientific">Clostridium perfringens (strain ATCC 13124 / DSM 756 / JCM 1290 / NCIMB 6125 / NCTC 8237 / Type A)</name>
    <dbReference type="NCBI Taxonomy" id="195103"/>
    <lineage>
        <taxon>Bacteria</taxon>
        <taxon>Bacillati</taxon>
        <taxon>Bacillota</taxon>
        <taxon>Clostridia</taxon>
        <taxon>Eubacteriales</taxon>
        <taxon>Clostridiaceae</taxon>
        <taxon>Clostridium</taxon>
    </lineage>
</organism>
<dbReference type="RefSeq" id="WP_011590563.1">
    <property type="nucleotide sequence ID" value="NC_008261.1"/>
</dbReference>
<feature type="transmembrane region" description="Helical" evidence="1">
    <location>
        <begin position="351"/>
        <end position="371"/>
    </location>
</feature>
<feature type="transmembrane region" description="Helical" evidence="1">
    <location>
        <begin position="12"/>
        <end position="36"/>
    </location>
</feature>